<reference evidence="2" key="3">
    <citation type="submission" date="2006-01" db="EMBL/GenBank/DDBJ databases">
        <authorList>
            <person name="Buell R."/>
        </authorList>
    </citation>
    <scope>NUCLEOTIDE SEQUENCE</scope>
</reference>
<dbReference type="AlphaFoldDB" id="Q53PS1"/>
<proteinExistence type="predicted"/>
<evidence type="ECO:0000313" key="2">
    <source>
        <dbReference type="EMBL" id="ABA92646.1"/>
    </source>
</evidence>
<reference evidence="2" key="1">
    <citation type="journal article" date="2005" name="BMC Biol.">
        <title>The sequence of rice chromosomes 11 and 12, rich in disease resistance genes and recent gene duplications.</title>
        <authorList>
            <consortium name="The rice chromosomes 11 and 12 sequencing consortia"/>
        </authorList>
    </citation>
    <scope>NUCLEOTIDE SEQUENCE [LARGE SCALE GENOMIC DNA]</scope>
</reference>
<protein>
    <submittedName>
        <fullName evidence="2">Expressed protein</fullName>
    </submittedName>
</protein>
<accession>Q53PS1</accession>
<name>Q53PS1_ORYSJ</name>
<reference evidence="2" key="2">
    <citation type="submission" date="2005-04" db="EMBL/GenBank/DDBJ databases">
        <authorList>
            <person name="Buell C.R."/>
            <person name="Wing R.A."/>
            <person name="McCombie W.A."/>
            <person name="Ouyang S."/>
        </authorList>
    </citation>
    <scope>NUCLEOTIDE SEQUENCE</scope>
</reference>
<gene>
    <name evidence="2" type="ordered locus">LOC_Os11g17810</name>
</gene>
<dbReference type="EMBL" id="DP000010">
    <property type="protein sequence ID" value="ABA92646.1"/>
    <property type="molecule type" value="Genomic_DNA"/>
</dbReference>
<sequence>MLMTTTTTRDDGGCGNCGVAVTAPSLRGAAVAEGEDDDEEAAAEGLKIKILAHGGDGGGFDGGSGMAVVLRAGDSCVGMVTANAAAAMTTARRQTAVVAGRTRSREFGEGGEVAMGIRRASRKARCSGRGAAAAAAPAADVLDLAIREQVVGELRAGGCAIGKRPDADVEMLQSPISEKSAHTLAVADGKASNTNDDDVAKMDEIVPQPQPPQISRTLHPLDNEAKPKGSAIRWRRGHHDNGADKNRSKSILSSLRV</sequence>
<organism evidence="2">
    <name type="scientific">Oryza sativa subsp. japonica</name>
    <name type="common">Rice</name>
    <dbReference type="NCBI Taxonomy" id="39947"/>
    <lineage>
        <taxon>Eukaryota</taxon>
        <taxon>Viridiplantae</taxon>
        <taxon>Streptophyta</taxon>
        <taxon>Embryophyta</taxon>
        <taxon>Tracheophyta</taxon>
        <taxon>Spermatophyta</taxon>
        <taxon>Magnoliopsida</taxon>
        <taxon>Liliopsida</taxon>
        <taxon>Poales</taxon>
        <taxon>Poaceae</taxon>
        <taxon>BOP clade</taxon>
        <taxon>Oryzoideae</taxon>
        <taxon>Oryzeae</taxon>
        <taxon>Oryzinae</taxon>
        <taxon>Oryza</taxon>
        <taxon>Oryza sativa</taxon>
    </lineage>
</organism>
<feature type="region of interest" description="Disordered" evidence="1">
    <location>
        <begin position="206"/>
        <end position="257"/>
    </location>
</feature>
<evidence type="ECO:0000256" key="1">
    <source>
        <dbReference type="SAM" id="MobiDB-lite"/>
    </source>
</evidence>